<reference evidence="2" key="1">
    <citation type="submission" date="2023-01" db="EMBL/GenBank/DDBJ databases">
        <title>Key to firefly adult light organ development and bioluminescence: homeobox transcription factors regulate luciferase expression and transportation to peroxisome.</title>
        <authorList>
            <person name="Fu X."/>
        </authorList>
    </citation>
    <scope>NUCLEOTIDE SEQUENCE [LARGE SCALE GENOMIC DNA]</scope>
</reference>
<dbReference type="Proteomes" id="UP001353858">
    <property type="component" value="Unassembled WGS sequence"/>
</dbReference>
<keyword evidence="2" id="KW-1185">Reference proteome</keyword>
<gene>
    <name evidence="1" type="ORF">RN001_000461</name>
</gene>
<evidence type="ECO:0000313" key="2">
    <source>
        <dbReference type="Proteomes" id="UP001353858"/>
    </source>
</evidence>
<accession>A0AAN7SSG2</accession>
<proteinExistence type="predicted"/>
<dbReference type="EMBL" id="JARPUR010000001">
    <property type="protein sequence ID" value="KAK4884190.1"/>
    <property type="molecule type" value="Genomic_DNA"/>
</dbReference>
<comment type="caution">
    <text evidence="1">The sequence shown here is derived from an EMBL/GenBank/DDBJ whole genome shotgun (WGS) entry which is preliminary data.</text>
</comment>
<dbReference type="InterPro" id="IPR021109">
    <property type="entry name" value="Peptidase_aspartic_dom_sf"/>
</dbReference>
<protein>
    <submittedName>
        <fullName evidence="1">Uncharacterized protein</fullName>
    </submittedName>
</protein>
<name>A0AAN7SSG2_9COLE</name>
<dbReference type="AlphaFoldDB" id="A0AAN7SSG2"/>
<evidence type="ECO:0000313" key="1">
    <source>
        <dbReference type="EMBL" id="KAK4884190.1"/>
    </source>
</evidence>
<sequence length="225" mass="26315">MYESENEHSVFIGSVINSIETNVAWYEMITFNENKYKFKIDTGAMINIMPLKMLNDMGFDIINLQKSHAKLYAYPHNLIHVLGKIMLKCGFENHTTYSDFYVVREKHNKGNRVISFAEWEEVYVRDYRNLNKKGWVQAIIDEVLGQVVEAGICWKRHLEQIIKRKQFVDKDEDVNLELSSDRERSSELEQVMRNLVIPVTSKTMNESNPLPCLSSEKLDVKDCKN</sequence>
<organism evidence="1 2">
    <name type="scientific">Aquatica leii</name>
    <dbReference type="NCBI Taxonomy" id="1421715"/>
    <lineage>
        <taxon>Eukaryota</taxon>
        <taxon>Metazoa</taxon>
        <taxon>Ecdysozoa</taxon>
        <taxon>Arthropoda</taxon>
        <taxon>Hexapoda</taxon>
        <taxon>Insecta</taxon>
        <taxon>Pterygota</taxon>
        <taxon>Neoptera</taxon>
        <taxon>Endopterygota</taxon>
        <taxon>Coleoptera</taxon>
        <taxon>Polyphaga</taxon>
        <taxon>Elateriformia</taxon>
        <taxon>Elateroidea</taxon>
        <taxon>Lampyridae</taxon>
        <taxon>Luciolinae</taxon>
        <taxon>Aquatica</taxon>
    </lineage>
</organism>
<dbReference type="Gene3D" id="2.40.70.10">
    <property type="entry name" value="Acid Proteases"/>
    <property type="match status" value="1"/>
</dbReference>